<evidence type="ECO:0000256" key="4">
    <source>
        <dbReference type="ARBA" id="ARBA00022763"/>
    </source>
</evidence>
<evidence type="ECO:0000256" key="3">
    <source>
        <dbReference type="ARBA" id="ARBA00022723"/>
    </source>
</evidence>
<dbReference type="Pfam" id="PF01261">
    <property type="entry name" value="AP_endonuc_2"/>
    <property type="match status" value="1"/>
</dbReference>
<dbReference type="EC" id="3.1.21.2" evidence="9"/>
<sequence>MQKERFIGAHVSSAGGLENALINAAALDINTIQIHPSPPQRWNAKPFDDGKENKFMAHFPTSVVKKVFFHGIYLINLANPDKQKFHLSKLSLVNYLDLCSRMQAQGVIFHTGSFKDIEEKERYERVIYGVNWVLEHAENTAPLLLEVAAGAGKVIGSQIEDLARIYEGVNDKKRIAFALDTQHMWASGYDWQNKLDEIVEQLDNVLGLEN</sequence>
<evidence type="ECO:0000259" key="8">
    <source>
        <dbReference type="Pfam" id="PF01261"/>
    </source>
</evidence>
<dbReference type="NCBIfam" id="TIGR00587">
    <property type="entry name" value="nfo"/>
    <property type="match status" value="1"/>
</dbReference>
<name>A0A955RIU3_9BACT</name>
<dbReference type="GO" id="GO:0008081">
    <property type="term" value="F:phosphoric diester hydrolase activity"/>
    <property type="evidence" value="ECO:0007669"/>
    <property type="project" value="TreeGrafter"/>
</dbReference>
<organism evidence="9 10">
    <name type="scientific">Candidatus Dojkabacteria bacterium</name>
    <dbReference type="NCBI Taxonomy" id="2099670"/>
    <lineage>
        <taxon>Bacteria</taxon>
        <taxon>Candidatus Dojkabacteria</taxon>
    </lineage>
</organism>
<dbReference type="PROSITE" id="PS51432">
    <property type="entry name" value="AP_NUCLEASE_F2_4"/>
    <property type="match status" value="1"/>
</dbReference>
<dbReference type="GO" id="GO:0008833">
    <property type="term" value="F:deoxyribonuclease IV (phage-T4-induced) activity"/>
    <property type="evidence" value="ECO:0007669"/>
    <property type="project" value="UniProtKB-EC"/>
</dbReference>
<dbReference type="InterPro" id="IPR013022">
    <property type="entry name" value="Xyl_isomerase-like_TIM-brl"/>
</dbReference>
<evidence type="ECO:0000256" key="1">
    <source>
        <dbReference type="ARBA" id="ARBA00001947"/>
    </source>
</evidence>
<comment type="similarity">
    <text evidence="2">Belongs to the AP endonuclease 2 family.</text>
</comment>
<keyword evidence="6" id="KW-0862">Zinc</keyword>
<dbReference type="SMART" id="SM00518">
    <property type="entry name" value="AP2Ec"/>
    <property type="match status" value="1"/>
</dbReference>
<evidence type="ECO:0000256" key="2">
    <source>
        <dbReference type="ARBA" id="ARBA00005340"/>
    </source>
</evidence>
<dbReference type="AlphaFoldDB" id="A0A955RIU3"/>
<dbReference type="GO" id="GO:0003677">
    <property type="term" value="F:DNA binding"/>
    <property type="evidence" value="ECO:0007669"/>
    <property type="project" value="InterPro"/>
</dbReference>
<dbReference type="Gene3D" id="3.20.20.150">
    <property type="entry name" value="Divalent-metal-dependent TIM barrel enzymes"/>
    <property type="match status" value="1"/>
</dbReference>
<dbReference type="EMBL" id="JAGQLG010000228">
    <property type="protein sequence ID" value="MCA9382725.1"/>
    <property type="molecule type" value="Genomic_DNA"/>
</dbReference>
<comment type="cofactor">
    <cofactor evidence="1">
        <name>Zn(2+)</name>
        <dbReference type="ChEBI" id="CHEBI:29105"/>
    </cofactor>
</comment>
<feature type="non-terminal residue" evidence="9">
    <location>
        <position position="210"/>
    </location>
</feature>
<dbReference type="PANTHER" id="PTHR21445:SF0">
    <property type="entry name" value="APURINIC-APYRIMIDINIC ENDONUCLEASE"/>
    <property type="match status" value="1"/>
</dbReference>
<proteinExistence type="inferred from homology"/>
<comment type="caution">
    <text evidence="9">The sequence shown here is derived from an EMBL/GenBank/DDBJ whole genome shotgun (WGS) entry which is preliminary data.</text>
</comment>
<evidence type="ECO:0000313" key="9">
    <source>
        <dbReference type="EMBL" id="MCA9382725.1"/>
    </source>
</evidence>
<feature type="domain" description="Xylose isomerase-like TIM barrel" evidence="8">
    <location>
        <begin position="23"/>
        <end position="200"/>
    </location>
</feature>
<accession>A0A955RIU3</accession>
<dbReference type="GO" id="GO:0006284">
    <property type="term" value="P:base-excision repair"/>
    <property type="evidence" value="ECO:0007669"/>
    <property type="project" value="TreeGrafter"/>
</dbReference>
<protein>
    <submittedName>
        <fullName evidence="9">Deoxyribonuclease IV</fullName>
        <ecNumber evidence="9">3.1.21.2</ecNumber>
    </submittedName>
</protein>
<evidence type="ECO:0000256" key="7">
    <source>
        <dbReference type="ARBA" id="ARBA00023204"/>
    </source>
</evidence>
<evidence type="ECO:0000256" key="6">
    <source>
        <dbReference type="ARBA" id="ARBA00022833"/>
    </source>
</evidence>
<reference evidence="9" key="2">
    <citation type="journal article" date="2021" name="Microbiome">
        <title>Successional dynamics and alternative stable states in a saline activated sludge microbial community over 9 years.</title>
        <authorList>
            <person name="Wang Y."/>
            <person name="Ye J."/>
            <person name="Ju F."/>
            <person name="Liu L."/>
            <person name="Boyd J.A."/>
            <person name="Deng Y."/>
            <person name="Parks D.H."/>
            <person name="Jiang X."/>
            <person name="Yin X."/>
            <person name="Woodcroft B.J."/>
            <person name="Tyson G.W."/>
            <person name="Hugenholtz P."/>
            <person name="Polz M.F."/>
            <person name="Zhang T."/>
        </authorList>
    </citation>
    <scope>NUCLEOTIDE SEQUENCE</scope>
    <source>
        <strain evidence="9">HKST-UBA10</strain>
    </source>
</reference>
<evidence type="ECO:0000313" key="10">
    <source>
        <dbReference type="Proteomes" id="UP000782843"/>
    </source>
</evidence>
<dbReference type="SUPFAM" id="SSF51658">
    <property type="entry name" value="Xylose isomerase-like"/>
    <property type="match status" value="1"/>
</dbReference>
<dbReference type="InterPro" id="IPR001719">
    <property type="entry name" value="AP_endonuc_2"/>
</dbReference>
<dbReference type="GO" id="GO:0003906">
    <property type="term" value="F:DNA-(apurinic or apyrimidinic site) endonuclease activity"/>
    <property type="evidence" value="ECO:0007669"/>
    <property type="project" value="TreeGrafter"/>
</dbReference>
<keyword evidence="5 9" id="KW-0378">Hydrolase</keyword>
<dbReference type="PANTHER" id="PTHR21445">
    <property type="entry name" value="ENDONUCLEASE IV ENDODEOXYRIBONUCLEASE IV"/>
    <property type="match status" value="1"/>
</dbReference>
<keyword evidence="7" id="KW-0234">DNA repair</keyword>
<dbReference type="InterPro" id="IPR036237">
    <property type="entry name" value="Xyl_isomerase-like_sf"/>
</dbReference>
<evidence type="ECO:0000256" key="5">
    <source>
        <dbReference type="ARBA" id="ARBA00022801"/>
    </source>
</evidence>
<keyword evidence="4" id="KW-0227">DNA damage</keyword>
<dbReference type="Proteomes" id="UP000782843">
    <property type="component" value="Unassembled WGS sequence"/>
</dbReference>
<dbReference type="InterPro" id="IPR018246">
    <property type="entry name" value="AP_endonuc_F2_Zn_BS"/>
</dbReference>
<dbReference type="PROSITE" id="PS00729">
    <property type="entry name" value="AP_NUCLEASE_F2_1"/>
    <property type="match status" value="1"/>
</dbReference>
<dbReference type="GO" id="GO:0008270">
    <property type="term" value="F:zinc ion binding"/>
    <property type="evidence" value="ECO:0007669"/>
    <property type="project" value="InterPro"/>
</dbReference>
<keyword evidence="3" id="KW-0479">Metal-binding</keyword>
<reference evidence="9" key="1">
    <citation type="submission" date="2020-04" db="EMBL/GenBank/DDBJ databases">
        <authorList>
            <person name="Zhang T."/>
        </authorList>
    </citation>
    <scope>NUCLEOTIDE SEQUENCE</scope>
    <source>
        <strain evidence="9">HKST-UBA10</strain>
    </source>
</reference>
<gene>
    <name evidence="9" type="ORF">KC660_04970</name>
</gene>